<reference evidence="2 3" key="1">
    <citation type="journal article" date="2024" name="Int. J. Syst. Evol. Microbiol.">
        <title>Paenibacillus hexagrammi sp. nov., a novel bacterium isolated from the gut content of Hexagrammos agrammus.</title>
        <authorList>
            <person name="Jung H.K."/>
            <person name="Kim D.G."/>
            <person name="Zin H."/>
            <person name="Park J."/>
            <person name="Jung H."/>
            <person name="Kim Y.O."/>
            <person name="Kong H.J."/>
            <person name="Kim J.W."/>
            <person name="Kim Y.S."/>
        </authorList>
    </citation>
    <scope>NUCLEOTIDE SEQUENCE [LARGE SCALE GENOMIC DNA]</scope>
    <source>
        <strain evidence="2 3">YPD9-1</strain>
    </source>
</reference>
<dbReference type="RefSeq" id="WP_235120123.1">
    <property type="nucleotide sequence ID" value="NZ_CP090978.1"/>
</dbReference>
<dbReference type="SUPFAM" id="SSF47413">
    <property type="entry name" value="lambda repressor-like DNA-binding domains"/>
    <property type="match status" value="1"/>
</dbReference>
<sequence length="55" mass="6361">MSSTLGQRIRIIRKSNILNQVEFSNYIGVSQGTLSELEMYKPERFMDFRETSATS</sequence>
<evidence type="ECO:0000313" key="2">
    <source>
        <dbReference type="EMBL" id="UJF33729.1"/>
    </source>
</evidence>
<dbReference type="EMBL" id="CP090978">
    <property type="protein sequence ID" value="UJF33729.1"/>
    <property type="molecule type" value="Genomic_DNA"/>
</dbReference>
<keyword evidence="3" id="KW-1185">Reference proteome</keyword>
<name>A0ABY3SKH0_9BACL</name>
<feature type="domain" description="HTH cro/C1-type" evidence="1">
    <location>
        <begin position="9"/>
        <end position="38"/>
    </location>
</feature>
<dbReference type="InterPro" id="IPR001387">
    <property type="entry name" value="Cro/C1-type_HTH"/>
</dbReference>
<proteinExistence type="predicted"/>
<gene>
    <name evidence="2" type="ORF">L0M14_00215</name>
</gene>
<evidence type="ECO:0000259" key="1">
    <source>
        <dbReference type="PROSITE" id="PS50943"/>
    </source>
</evidence>
<dbReference type="Proteomes" id="UP001649230">
    <property type="component" value="Chromosome"/>
</dbReference>
<evidence type="ECO:0000313" key="3">
    <source>
        <dbReference type="Proteomes" id="UP001649230"/>
    </source>
</evidence>
<dbReference type="InterPro" id="IPR010982">
    <property type="entry name" value="Lambda_DNA-bd_dom_sf"/>
</dbReference>
<dbReference type="CDD" id="cd00093">
    <property type="entry name" value="HTH_XRE"/>
    <property type="match status" value="1"/>
</dbReference>
<accession>A0ABY3SKH0</accession>
<dbReference type="Gene3D" id="1.10.260.40">
    <property type="entry name" value="lambda repressor-like DNA-binding domains"/>
    <property type="match status" value="1"/>
</dbReference>
<organism evidence="2 3">
    <name type="scientific">Paenibacillus hexagrammi</name>
    <dbReference type="NCBI Taxonomy" id="2908839"/>
    <lineage>
        <taxon>Bacteria</taxon>
        <taxon>Bacillati</taxon>
        <taxon>Bacillota</taxon>
        <taxon>Bacilli</taxon>
        <taxon>Bacillales</taxon>
        <taxon>Paenibacillaceae</taxon>
        <taxon>Paenibacillus</taxon>
    </lineage>
</organism>
<dbReference type="PROSITE" id="PS50943">
    <property type="entry name" value="HTH_CROC1"/>
    <property type="match status" value="1"/>
</dbReference>
<protein>
    <submittedName>
        <fullName evidence="2">Helix-turn-helix domain-containing protein</fullName>
    </submittedName>
</protein>